<proteinExistence type="predicted"/>
<protein>
    <recommendedName>
        <fullName evidence="3">DUF3046 family protein</fullName>
    </recommendedName>
</protein>
<dbReference type="RefSeq" id="WP_048379202.1">
    <property type="nucleotide sequence ID" value="NZ_LDYE01000003.1"/>
</dbReference>
<reference evidence="1 2" key="1">
    <citation type="submission" date="2017-10" db="EMBL/GenBank/DDBJ databases">
        <title>Sequencing the genomes of 1000 actinobacteria strains.</title>
        <authorList>
            <person name="Klenk H.-P."/>
        </authorList>
    </citation>
    <scope>NUCLEOTIDE SEQUENCE [LARGE SCALE GENOMIC DNA]</scope>
    <source>
        <strain evidence="1 2">DSM 20688</strain>
    </source>
</reference>
<evidence type="ECO:0000313" key="2">
    <source>
        <dbReference type="Proteomes" id="UP000221653"/>
    </source>
</evidence>
<evidence type="ECO:0000313" key="1">
    <source>
        <dbReference type="EMBL" id="PFG28546.1"/>
    </source>
</evidence>
<dbReference type="InterPro" id="IPR021408">
    <property type="entry name" value="DUF3046"/>
</dbReference>
<dbReference type="Proteomes" id="UP000221653">
    <property type="component" value="Unassembled WGS sequence"/>
</dbReference>
<gene>
    <name evidence="1" type="ORF">ATK06_1658</name>
</gene>
<sequence>MRLAEFFQLIEDEFGTVKADFVYHSHFLAGLGGTAEQLIDDGVDPNRVWGQLCDDFEVPADRRLGRDE</sequence>
<dbReference type="STRING" id="1724.GCA_001044175_01031"/>
<comment type="caution">
    <text evidence="1">The sequence shown here is derived from an EMBL/GenBank/DDBJ whole genome shotgun (WGS) entry which is preliminary data.</text>
</comment>
<dbReference type="AlphaFoldDB" id="A0A2A9DQA9"/>
<organism evidence="1 2">
    <name type="scientific">Corynebacterium renale</name>
    <dbReference type="NCBI Taxonomy" id="1724"/>
    <lineage>
        <taxon>Bacteria</taxon>
        <taxon>Bacillati</taxon>
        <taxon>Actinomycetota</taxon>
        <taxon>Actinomycetes</taxon>
        <taxon>Mycobacteriales</taxon>
        <taxon>Corynebacteriaceae</taxon>
        <taxon>Corynebacterium</taxon>
    </lineage>
</organism>
<dbReference type="EMBL" id="PDJF01000001">
    <property type="protein sequence ID" value="PFG28546.1"/>
    <property type="molecule type" value="Genomic_DNA"/>
</dbReference>
<dbReference type="Pfam" id="PF11248">
    <property type="entry name" value="DUF3046"/>
    <property type="match status" value="1"/>
</dbReference>
<evidence type="ECO:0008006" key="3">
    <source>
        <dbReference type="Google" id="ProtNLM"/>
    </source>
</evidence>
<keyword evidence="2" id="KW-1185">Reference proteome</keyword>
<name>A0A2A9DQA9_9CORY</name>
<dbReference type="OrthoDB" id="3215033at2"/>
<accession>A0A2A9DQA9</accession>